<name>A0A8J3UY39_9ACTN</name>
<evidence type="ECO:0000313" key="1">
    <source>
        <dbReference type="EMBL" id="GII51972.1"/>
    </source>
</evidence>
<reference evidence="1" key="1">
    <citation type="submission" date="2021-01" db="EMBL/GenBank/DDBJ databases">
        <title>Whole genome shotgun sequence of Planotetraspora thailandica NBRC 104271.</title>
        <authorList>
            <person name="Komaki H."/>
            <person name="Tamura T."/>
        </authorList>
    </citation>
    <scope>NUCLEOTIDE SEQUENCE</scope>
    <source>
        <strain evidence="1">NBRC 104271</strain>
    </source>
</reference>
<dbReference type="AlphaFoldDB" id="A0A8J3UY39"/>
<accession>A0A8J3UY39</accession>
<dbReference type="Proteomes" id="UP000605992">
    <property type="component" value="Unassembled WGS sequence"/>
</dbReference>
<organism evidence="1 2">
    <name type="scientific">Planotetraspora thailandica</name>
    <dbReference type="NCBI Taxonomy" id="487172"/>
    <lineage>
        <taxon>Bacteria</taxon>
        <taxon>Bacillati</taxon>
        <taxon>Actinomycetota</taxon>
        <taxon>Actinomycetes</taxon>
        <taxon>Streptosporangiales</taxon>
        <taxon>Streptosporangiaceae</taxon>
        <taxon>Planotetraspora</taxon>
    </lineage>
</organism>
<gene>
    <name evidence="1" type="ORF">Pth03_03610</name>
</gene>
<proteinExistence type="predicted"/>
<comment type="caution">
    <text evidence="1">The sequence shown here is derived from an EMBL/GenBank/DDBJ whole genome shotgun (WGS) entry which is preliminary data.</text>
</comment>
<dbReference type="EMBL" id="BOOR01000004">
    <property type="protein sequence ID" value="GII51972.1"/>
    <property type="molecule type" value="Genomic_DNA"/>
</dbReference>
<evidence type="ECO:0000313" key="2">
    <source>
        <dbReference type="Proteomes" id="UP000605992"/>
    </source>
</evidence>
<sequence>MQQGRLQLNTDGGDGGAQFVRRIRGELTLLPEHTLSGPLNGFGTVRTAVHSRISSIHDWKVRSNTHTASIPVPGSPEDGINHEIHTETMRVAKENLRMFQGADGPRKVAPGAPADRRRGRFGCRTPGLGGWQWHSQAKRTLEVLRHSAQHE</sequence>
<protein>
    <submittedName>
        <fullName evidence="1">Uncharacterized protein</fullName>
    </submittedName>
</protein>
<keyword evidence="2" id="KW-1185">Reference proteome</keyword>